<dbReference type="InterPro" id="IPR010656">
    <property type="entry name" value="DctM"/>
</dbReference>
<comment type="caution">
    <text evidence="4">The sequence shown here is derived from an EMBL/GenBank/DDBJ whole genome shotgun (WGS) entry which is preliminary data.</text>
</comment>
<keyword evidence="1" id="KW-0813">Transport</keyword>
<evidence type="ECO:0000256" key="2">
    <source>
        <dbReference type="SAM" id="Phobius"/>
    </source>
</evidence>
<comment type="function">
    <text evidence="1">Part of the tripartite ATP-independent periplasmic (TRAP) transport system.</text>
</comment>
<reference evidence="4" key="1">
    <citation type="submission" date="2022-08" db="EMBL/GenBank/DDBJ databases">
        <authorList>
            <person name="Li F."/>
        </authorList>
    </citation>
    <scope>NUCLEOTIDE SEQUENCE</scope>
    <source>
        <strain evidence="4">MQZ15Z-1</strain>
    </source>
</reference>
<feature type="transmembrane region" description="Helical" evidence="2">
    <location>
        <begin position="387"/>
        <end position="420"/>
    </location>
</feature>
<feature type="transmembrane region" description="Helical" evidence="2">
    <location>
        <begin position="334"/>
        <end position="358"/>
    </location>
</feature>
<feature type="transmembrane region" description="Helical" evidence="2">
    <location>
        <begin position="497"/>
        <end position="517"/>
    </location>
</feature>
<keyword evidence="1" id="KW-1003">Cell membrane</keyword>
<dbReference type="RefSeq" id="WP_258733651.1">
    <property type="nucleotide sequence ID" value="NZ_JANTHZ010000007.1"/>
</dbReference>
<evidence type="ECO:0000259" key="3">
    <source>
        <dbReference type="Pfam" id="PF06808"/>
    </source>
</evidence>
<dbReference type="PANTHER" id="PTHR43849">
    <property type="entry name" value="BLL3936 PROTEIN"/>
    <property type="match status" value="1"/>
</dbReference>
<accession>A0A9X2PJR4</accession>
<dbReference type="AlphaFoldDB" id="A0A9X2PJR4"/>
<feature type="transmembrane region" description="Helical" evidence="2">
    <location>
        <begin position="557"/>
        <end position="574"/>
    </location>
</feature>
<evidence type="ECO:0000313" key="4">
    <source>
        <dbReference type="EMBL" id="MCS0496487.1"/>
    </source>
</evidence>
<feature type="transmembrane region" description="Helical" evidence="2">
    <location>
        <begin position="586"/>
        <end position="604"/>
    </location>
</feature>
<feature type="transmembrane region" description="Helical" evidence="2">
    <location>
        <begin position="441"/>
        <end position="466"/>
    </location>
</feature>
<dbReference type="Proteomes" id="UP001151088">
    <property type="component" value="Unassembled WGS sequence"/>
</dbReference>
<dbReference type="EMBL" id="JANTHZ010000007">
    <property type="protein sequence ID" value="MCS0496487.1"/>
    <property type="molecule type" value="Genomic_DNA"/>
</dbReference>
<protein>
    <submittedName>
        <fullName evidence="4">TRAP transporter permease</fullName>
    </submittedName>
</protein>
<dbReference type="PANTHER" id="PTHR43849:SF2">
    <property type="entry name" value="BLL3936 PROTEIN"/>
    <property type="match status" value="1"/>
</dbReference>
<feature type="transmembrane region" description="Helical" evidence="2">
    <location>
        <begin position="166"/>
        <end position="183"/>
    </location>
</feature>
<keyword evidence="2" id="KW-0812">Transmembrane</keyword>
<feature type="transmembrane region" description="Helical" evidence="2">
    <location>
        <begin position="524"/>
        <end position="551"/>
    </location>
</feature>
<feature type="transmembrane region" description="Helical" evidence="2">
    <location>
        <begin position="44"/>
        <end position="63"/>
    </location>
</feature>
<feature type="transmembrane region" description="Helical" evidence="2">
    <location>
        <begin position="211"/>
        <end position="234"/>
    </location>
</feature>
<gene>
    <name evidence="4" type="ORF">NVS89_15400</name>
</gene>
<dbReference type="GO" id="GO:0022857">
    <property type="term" value="F:transmembrane transporter activity"/>
    <property type="evidence" value="ECO:0007669"/>
    <property type="project" value="UniProtKB-UniRule"/>
</dbReference>
<dbReference type="InterPro" id="IPR011853">
    <property type="entry name" value="TRAP_DctM-Dct_fused"/>
</dbReference>
<dbReference type="GO" id="GO:0005886">
    <property type="term" value="C:plasma membrane"/>
    <property type="evidence" value="ECO:0007669"/>
    <property type="project" value="UniProtKB-SubCell"/>
</dbReference>
<keyword evidence="2" id="KW-1133">Transmembrane helix</keyword>
<evidence type="ECO:0000313" key="5">
    <source>
        <dbReference type="Proteomes" id="UP001151088"/>
    </source>
</evidence>
<feature type="transmembrane region" description="Helical" evidence="2">
    <location>
        <begin position="140"/>
        <end position="159"/>
    </location>
</feature>
<dbReference type="NCBIfam" id="TIGR02123">
    <property type="entry name" value="TRAP_fused"/>
    <property type="match status" value="1"/>
</dbReference>
<keyword evidence="5" id="KW-1185">Reference proteome</keyword>
<feature type="transmembrane region" description="Helical" evidence="2">
    <location>
        <begin position="647"/>
        <end position="676"/>
    </location>
</feature>
<keyword evidence="2" id="KW-0472">Membrane</keyword>
<name>A0A9X2PJR4_9HYPH</name>
<feature type="transmembrane region" description="Helical" evidence="2">
    <location>
        <begin position="75"/>
        <end position="96"/>
    </location>
</feature>
<evidence type="ECO:0000256" key="1">
    <source>
        <dbReference type="RuleBase" id="RU369079"/>
    </source>
</evidence>
<comment type="subcellular location">
    <subcellularLocation>
        <location evidence="1">Cell inner membrane</location>
        <topology evidence="1">Multi-pass membrane protein</topology>
    </subcellularLocation>
</comment>
<proteinExistence type="predicted"/>
<keyword evidence="1" id="KW-0997">Cell inner membrane</keyword>
<feature type="transmembrane region" description="Helical" evidence="2">
    <location>
        <begin position="108"/>
        <end position="128"/>
    </location>
</feature>
<feature type="domain" description="TRAP C4-dicarboxylate transport system permease DctM subunit" evidence="3">
    <location>
        <begin position="153"/>
        <end position="607"/>
    </location>
</feature>
<dbReference type="Pfam" id="PF06808">
    <property type="entry name" value="DctM"/>
    <property type="match status" value="1"/>
</dbReference>
<feature type="transmembrane region" description="Helical" evidence="2">
    <location>
        <begin position="616"/>
        <end position="640"/>
    </location>
</feature>
<organism evidence="4 5">
    <name type="scientific">Ancylobacter mangrovi</name>
    <dbReference type="NCBI Taxonomy" id="2972472"/>
    <lineage>
        <taxon>Bacteria</taxon>
        <taxon>Pseudomonadati</taxon>
        <taxon>Pseudomonadota</taxon>
        <taxon>Alphaproteobacteria</taxon>
        <taxon>Hyphomicrobiales</taxon>
        <taxon>Xanthobacteraceae</taxon>
        <taxon>Ancylobacter</taxon>
    </lineage>
</organism>
<sequence length="687" mass="73034">MASNDEHAAPASDDMRLEFDEAKVRELEETYDPEIRFRPLAPGAGYLVGGLLVALSLFHYYTAGFGLLQERMHRGIHLSFVLGLIFLVFPVSRRGYTAPVTASRWRPLGIAIPDWILAIVAVIAVMHIPLIPLDDLAFRVGNPTTVDVVLGGLLILALLEATRRSLGVPLPIIAVLFMAYAIWGRHMPGILVHPGASFPQLINHLYLTTQGIYGVALGVVATYVFHFVLFGVFATRIGLGQLFLDCAAWVAGRYAGGPAKVSIFGSALFGMISGSSVANTVTVGSLTIPAMVRLGYKRHFAAAVEATASTGGQITPPIMGAAAFLMIEFLNLPYTTIILAAVVPAFMHFFGVLVQVHFEAKRNGLRGLEPHEMPDVKAALKRDWPTIIPLAVLIGVLMSGYTPYLAAFWGITLCIAVGLLNPRNRLSLSDIAECLRDGAKYALAVGAAAATVGIVVGVVTLTGVGFKVSFIVTSTAASMADWVGSVLPAMMASPQTLTLLFTLIMTGIVCILMGCGIPTTANYIIMATIAAPALGLLGVEPIVAHFFVFYYGVLADITPPVALAAYAAAGMANADPFRAGNTAFRLGLGKVLVPFVFVFSPSLLLVTKGFTWTDFAIAFIGCVTGIACLGASLSGWLLTYARVWERVLLAVAAMLLVAPELYSSLLGLALIVPVLVSQTTQWRTVPA</sequence>